<accession>A0A8S1QU22</accession>
<protein>
    <submittedName>
        <fullName evidence="1">Uncharacterized protein</fullName>
    </submittedName>
</protein>
<sequence length="62" mass="7413">MVRKIISLQKFQLFVIQMLQINFLVQTYSQIPLQNYFIYQLVQVIVQLVNQLLLKVGLLKFN</sequence>
<name>A0A8S1QU22_9CILI</name>
<comment type="caution">
    <text evidence="1">The sequence shown here is derived from an EMBL/GenBank/DDBJ whole genome shotgun (WGS) entry which is preliminary data.</text>
</comment>
<evidence type="ECO:0000313" key="1">
    <source>
        <dbReference type="EMBL" id="CAD8119131.1"/>
    </source>
</evidence>
<reference evidence="1" key="1">
    <citation type="submission" date="2021-01" db="EMBL/GenBank/DDBJ databases">
        <authorList>
            <consortium name="Genoscope - CEA"/>
            <person name="William W."/>
        </authorList>
    </citation>
    <scope>NUCLEOTIDE SEQUENCE</scope>
</reference>
<organism evidence="1 2">
    <name type="scientific">Paramecium sonneborni</name>
    <dbReference type="NCBI Taxonomy" id="65129"/>
    <lineage>
        <taxon>Eukaryota</taxon>
        <taxon>Sar</taxon>
        <taxon>Alveolata</taxon>
        <taxon>Ciliophora</taxon>
        <taxon>Intramacronucleata</taxon>
        <taxon>Oligohymenophorea</taxon>
        <taxon>Peniculida</taxon>
        <taxon>Parameciidae</taxon>
        <taxon>Paramecium</taxon>
    </lineage>
</organism>
<dbReference type="EMBL" id="CAJJDN010000120">
    <property type="protein sequence ID" value="CAD8119131.1"/>
    <property type="molecule type" value="Genomic_DNA"/>
</dbReference>
<proteinExistence type="predicted"/>
<dbReference type="Proteomes" id="UP000692954">
    <property type="component" value="Unassembled WGS sequence"/>
</dbReference>
<keyword evidence="2" id="KW-1185">Reference proteome</keyword>
<gene>
    <name evidence="1" type="ORF">PSON_ATCC_30995.1.T1200009</name>
</gene>
<evidence type="ECO:0000313" key="2">
    <source>
        <dbReference type="Proteomes" id="UP000692954"/>
    </source>
</evidence>
<dbReference type="AlphaFoldDB" id="A0A8S1QU22"/>